<dbReference type="SMART" id="SM00487">
    <property type="entry name" value="DEXDc"/>
    <property type="match status" value="1"/>
</dbReference>
<keyword evidence="11" id="KW-0378">Hydrolase</keyword>
<dbReference type="SUPFAM" id="SSF52540">
    <property type="entry name" value="P-loop containing nucleoside triphosphate hydrolases"/>
    <property type="match status" value="1"/>
</dbReference>
<organism evidence="11 12">
    <name type="scientific">Cylindrobasidium torrendii FP15055 ss-10</name>
    <dbReference type="NCBI Taxonomy" id="1314674"/>
    <lineage>
        <taxon>Eukaryota</taxon>
        <taxon>Fungi</taxon>
        <taxon>Dikarya</taxon>
        <taxon>Basidiomycota</taxon>
        <taxon>Agaricomycotina</taxon>
        <taxon>Agaricomycetes</taxon>
        <taxon>Agaricomycetidae</taxon>
        <taxon>Agaricales</taxon>
        <taxon>Marasmiineae</taxon>
        <taxon>Physalacriaceae</taxon>
        <taxon>Cylindrobasidium</taxon>
    </lineage>
</organism>
<feature type="compositionally biased region" description="Low complexity" evidence="8">
    <location>
        <begin position="788"/>
        <end position="817"/>
    </location>
</feature>
<accession>A0A0D7AW21</accession>
<dbReference type="GO" id="GO:0009378">
    <property type="term" value="F:four-way junction helicase activity"/>
    <property type="evidence" value="ECO:0007669"/>
    <property type="project" value="TreeGrafter"/>
</dbReference>
<evidence type="ECO:0000313" key="12">
    <source>
        <dbReference type="Proteomes" id="UP000054007"/>
    </source>
</evidence>
<dbReference type="AlphaFoldDB" id="A0A0D7AW21"/>
<comment type="catalytic activity">
    <reaction evidence="6">
        <text>Couples ATP hydrolysis with the unwinding of duplex DNA by translocating in the 3'-5' direction.</text>
        <dbReference type="EC" id="5.6.2.4"/>
    </reaction>
</comment>
<dbReference type="Pfam" id="PF00271">
    <property type="entry name" value="Helicase_C"/>
    <property type="match status" value="1"/>
</dbReference>
<dbReference type="GO" id="GO:0005737">
    <property type="term" value="C:cytoplasm"/>
    <property type="evidence" value="ECO:0007669"/>
    <property type="project" value="TreeGrafter"/>
</dbReference>
<evidence type="ECO:0000256" key="7">
    <source>
        <dbReference type="ARBA" id="ARBA00034808"/>
    </source>
</evidence>
<evidence type="ECO:0000259" key="9">
    <source>
        <dbReference type="PROSITE" id="PS51192"/>
    </source>
</evidence>
<dbReference type="OrthoDB" id="10261556at2759"/>
<dbReference type="InterPro" id="IPR027417">
    <property type="entry name" value="P-loop_NTPase"/>
</dbReference>
<keyword evidence="5" id="KW-0413">Isomerase</keyword>
<feature type="compositionally biased region" description="Basic residues" evidence="8">
    <location>
        <begin position="410"/>
        <end position="424"/>
    </location>
</feature>
<dbReference type="GO" id="GO:0005694">
    <property type="term" value="C:chromosome"/>
    <property type="evidence" value="ECO:0007669"/>
    <property type="project" value="TreeGrafter"/>
</dbReference>
<feature type="region of interest" description="Disordered" evidence="8">
    <location>
        <begin position="619"/>
        <end position="646"/>
    </location>
</feature>
<dbReference type="InterPro" id="IPR001650">
    <property type="entry name" value="Helicase_C-like"/>
</dbReference>
<dbReference type="PROSITE" id="PS51192">
    <property type="entry name" value="HELICASE_ATP_BIND_1"/>
    <property type="match status" value="1"/>
</dbReference>
<dbReference type="PANTHER" id="PTHR13710:SF105">
    <property type="entry name" value="ATP-DEPENDENT DNA HELICASE Q1"/>
    <property type="match status" value="1"/>
</dbReference>
<feature type="region of interest" description="Disordered" evidence="8">
    <location>
        <begin position="687"/>
        <end position="727"/>
    </location>
</feature>
<dbReference type="EC" id="5.6.2.4" evidence="7"/>
<dbReference type="GO" id="GO:0005524">
    <property type="term" value="F:ATP binding"/>
    <property type="evidence" value="ECO:0007669"/>
    <property type="project" value="UniProtKB-KW"/>
</dbReference>
<dbReference type="Proteomes" id="UP000054007">
    <property type="component" value="Unassembled WGS sequence"/>
</dbReference>
<evidence type="ECO:0000313" key="11">
    <source>
        <dbReference type="EMBL" id="KIY62593.1"/>
    </source>
</evidence>
<feature type="compositionally biased region" description="Polar residues" evidence="8">
    <location>
        <begin position="687"/>
        <end position="723"/>
    </location>
</feature>
<evidence type="ECO:0000256" key="3">
    <source>
        <dbReference type="ARBA" id="ARBA00022840"/>
    </source>
</evidence>
<dbReference type="GO" id="GO:0000724">
    <property type="term" value="P:double-strand break repair via homologous recombination"/>
    <property type="evidence" value="ECO:0007669"/>
    <property type="project" value="TreeGrafter"/>
</dbReference>
<dbReference type="EMBL" id="KN880767">
    <property type="protein sequence ID" value="KIY62593.1"/>
    <property type="molecule type" value="Genomic_DNA"/>
</dbReference>
<dbReference type="Gene3D" id="3.40.50.300">
    <property type="entry name" value="P-loop containing nucleotide triphosphate hydrolases"/>
    <property type="match status" value="2"/>
</dbReference>
<sequence length="829" mass="91083">MKRKSPQSEPILPPPHIPTNEELKNLGELCQQKWGWQHKPRDAQVAAMTAQLQGRDVCLHAYTGFGKTCVAAGPFAHPAAEGRVSIMVSPLIALQDEMVNTFRDEYKLNAIAINSSHGGCSPEALQKIIDGEYQIILISPELLLSRRFSDIVMRNSTFTRKVLSVIVDEAHVVSHWGADFRKLYGGLGQVRGHLPPKTSIVAMSATLSGRVKRDVLSKLDFDKRDGQDGYVDIDVGNDRPNVSLVVRSIEHPMNTYRDLDFVIPKGINKPDEIPLTWVYADSIAQGTEIEDHLNSLLPTHLRSMGLVRPYNAAHSKEYRAAAMQAVREGQIRVLVCTDAAGMGCNIPNIDVVVQWKLPGTVSSFVQRAGRAARGLGRVGLAVLLVERAAFNTDLWEVSAEEESTAEKTKGKGKAKTGKAKRKSKLGGSGGRDKKVVKQYAISRGLERGWISGMTDTIWKRDQPPCNAEATDEGLLVLVQTGVCRRLVLKGIYHNDTIAPTAECCDLCCPKLLDRTRPGPFKKASRRTNIKKGDPQLLVQVQLQNWRQRVKKEHFPNVPWGASGILCNKTVDLLASVGPFKDDRAKFDRVLAGQWKWATRYADDLFKLLAELDIPELPESKATRKRKAPIPTSDEGLSNPSRMRQRRNAHTVAALANSDTQPQPSAQAMVQRQDVHVAGSLMARGQTRGATSIQYTSIPSSTTHASIPTTNIEGPTMPSTSHPVYSQHPWPLSPALPAASSHSNRPHYAASPTSFHHYAFPGAANTNPAAFPYNWNSYGQHAAHLFYPSSSPSQTAVPSSSSTRTSPATTHTPSTSMTFHNTFRDTYGLD</sequence>
<dbReference type="STRING" id="1314674.A0A0D7AW21"/>
<evidence type="ECO:0000256" key="5">
    <source>
        <dbReference type="ARBA" id="ARBA00023235"/>
    </source>
</evidence>
<dbReference type="GO" id="GO:0016787">
    <property type="term" value="F:hydrolase activity"/>
    <property type="evidence" value="ECO:0007669"/>
    <property type="project" value="UniProtKB-KW"/>
</dbReference>
<feature type="domain" description="Helicase C-terminal" evidence="10">
    <location>
        <begin position="258"/>
        <end position="413"/>
    </location>
</feature>
<evidence type="ECO:0000256" key="2">
    <source>
        <dbReference type="ARBA" id="ARBA00022741"/>
    </source>
</evidence>
<evidence type="ECO:0000256" key="1">
    <source>
        <dbReference type="ARBA" id="ARBA00005446"/>
    </source>
</evidence>
<gene>
    <name evidence="11" type="ORF">CYLTODRAFT_361218</name>
</gene>
<keyword evidence="12" id="KW-1185">Reference proteome</keyword>
<comment type="similarity">
    <text evidence="1">Belongs to the helicase family. RecQ subfamily.</text>
</comment>
<dbReference type="GO" id="GO:0043138">
    <property type="term" value="F:3'-5' DNA helicase activity"/>
    <property type="evidence" value="ECO:0007669"/>
    <property type="project" value="UniProtKB-EC"/>
</dbReference>
<feature type="domain" description="Helicase ATP-binding" evidence="9">
    <location>
        <begin position="48"/>
        <end position="225"/>
    </location>
</feature>
<evidence type="ECO:0000256" key="8">
    <source>
        <dbReference type="SAM" id="MobiDB-lite"/>
    </source>
</evidence>
<dbReference type="PANTHER" id="PTHR13710">
    <property type="entry name" value="DNA HELICASE RECQ FAMILY MEMBER"/>
    <property type="match status" value="1"/>
</dbReference>
<evidence type="ECO:0000256" key="6">
    <source>
        <dbReference type="ARBA" id="ARBA00034617"/>
    </source>
</evidence>
<dbReference type="PROSITE" id="PS51194">
    <property type="entry name" value="HELICASE_CTER"/>
    <property type="match status" value="1"/>
</dbReference>
<reference evidence="11 12" key="1">
    <citation type="journal article" date="2015" name="Fungal Genet. Biol.">
        <title>Evolution of novel wood decay mechanisms in Agaricales revealed by the genome sequences of Fistulina hepatica and Cylindrobasidium torrendii.</title>
        <authorList>
            <person name="Floudas D."/>
            <person name="Held B.W."/>
            <person name="Riley R."/>
            <person name="Nagy L.G."/>
            <person name="Koehler G."/>
            <person name="Ransdell A.S."/>
            <person name="Younus H."/>
            <person name="Chow J."/>
            <person name="Chiniquy J."/>
            <person name="Lipzen A."/>
            <person name="Tritt A."/>
            <person name="Sun H."/>
            <person name="Haridas S."/>
            <person name="LaButti K."/>
            <person name="Ohm R.A."/>
            <person name="Kues U."/>
            <person name="Blanchette R.A."/>
            <person name="Grigoriev I.V."/>
            <person name="Minto R.E."/>
            <person name="Hibbett D.S."/>
        </authorList>
    </citation>
    <scope>NUCLEOTIDE SEQUENCE [LARGE SCALE GENOMIC DNA]</scope>
    <source>
        <strain evidence="11 12">FP15055 ss-10</strain>
    </source>
</reference>
<proteinExistence type="inferred from homology"/>
<evidence type="ECO:0000259" key="10">
    <source>
        <dbReference type="PROSITE" id="PS51194"/>
    </source>
</evidence>
<dbReference type="Pfam" id="PF00270">
    <property type="entry name" value="DEAD"/>
    <property type="match status" value="1"/>
</dbReference>
<keyword evidence="2" id="KW-0547">Nucleotide-binding</keyword>
<dbReference type="InterPro" id="IPR011545">
    <property type="entry name" value="DEAD/DEAH_box_helicase_dom"/>
</dbReference>
<feature type="region of interest" description="Disordered" evidence="8">
    <location>
        <begin position="401"/>
        <end position="431"/>
    </location>
</feature>
<dbReference type="SMART" id="SM00490">
    <property type="entry name" value="HELICc"/>
    <property type="match status" value="1"/>
</dbReference>
<keyword evidence="4" id="KW-0238">DNA-binding</keyword>
<feature type="region of interest" description="Disordered" evidence="8">
    <location>
        <begin position="788"/>
        <end position="819"/>
    </location>
</feature>
<protein>
    <recommendedName>
        <fullName evidence="7">DNA 3'-5' helicase</fullName>
        <ecNumber evidence="7">5.6.2.4</ecNumber>
    </recommendedName>
</protein>
<dbReference type="GO" id="GO:0003677">
    <property type="term" value="F:DNA binding"/>
    <property type="evidence" value="ECO:0007669"/>
    <property type="project" value="UniProtKB-KW"/>
</dbReference>
<dbReference type="InterPro" id="IPR014001">
    <property type="entry name" value="Helicase_ATP-bd"/>
</dbReference>
<keyword evidence="3" id="KW-0067">ATP-binding</keyword>
<name>A0A0D7AW21_9AGAR</name>
<evidence type="ECO:0000256" key="4">
    <source>
        <dbReference type="ARBA" id="ARBA00023125"/>
    </source>
</evidence>